<dbReference type="NCBIfam" id="TIGR01596">
    <property type="entry name" value="cas3_HD"/>
    <property type="match status" value="1"/>
</dbReference>
<dbReference type="NCBIfam" id="TIGR01587">
    <property type="entry name" value="cas3_core"/>
    <property type="match status" value="1"/>
</dbReference>
<feature type="domain" description="HD Cas3-type" evidence="11">
    <location>
        <begin position="1"/>
        <end position="195"/>
    </location>
</feature>
<dbReference type="Gene3D" id="1.10.3210.30">
    <property type="match status" value="1"/>
</dbReference>
<dbReference type="SUPFAM" id="SSF109604">
    <property type="entry name" value="HD-domain/PDEase-like"/>
    <property type="match status" value="1"/>
</dbReference>
<dbReference type="GO" id="GO:0005524">
    <property type="term" value="F:ATP binding"/>
    <property type="evidence" value="ECO:0007669"/>
    <property type="project" value="UniProtKB-KW"/>
</dbReference>
<feature type="domain" description="Helicase ATP-binding" evidence="10">
    <location>
        <begin position="263"/>
        <end position="477"/>
    </location>
</feature>
<keyword evidence="5" id="KW-0547">Nucleotide-binding</keyword>
<accession>A0A1N7GHP8</accession>
<dbReference type="PANTHER" id="PTHR47963">
    <property type="entry name" value="DEAD-BOX ATP-DEPENDENT RNA HELICASE 47, MITOCHONDRIAL"/>
    <property type="match status" value="1"/>
</dbReference>
<dbReference type="GO" id="GO:0016787">
    <property type="term" value="F:hydrolase activity"/>
    <property type="evidence" value="ECO:0007669"/>
    <property type="project" value="UniProtKB-KW"/>
</dbReference>
<dbReference type="GO" id="GO:0003724">
    <property type="term" value="F:RNA helicase activity"/>
    <property type="evidence" value="ECO:0007669"/>
    <property type="project" value="TreeGrafter"/>
</dbReference>
<dbReference type="Pfam" id="PF18395">
    <property type="entry name" value="Cas3_C"/>
    <property type="match status" value="1"/>
</dbReference>
<dbReference type="InterPro" id="IPR050547">
    <property type="entry name" value="DEAD_box_RNA_helicases"/>
</dbReference>
<proteinExistence type="inferred from homology"/>
<dbReference type="CDD" id="cd17930">
    <property type="entry name" value="DEXHc_cas3"/>
    <property type="match status" value="1"/>
</dbReference>
<keyword evidence="4" id="KW-0479">Metal-binding</keyword>
<dbReference type="InterPro" id="IPR006483">
    <property type="entry name" value="CRISPR-assoc_Cas3_HD"/>
</dbReference>
<dbReference type="Pfam" id="PF18019">
    <property type="entry name" value="Cas3_HD"/>
    <property type="match status" value="1"/>
</dbReference>
<dbReference type="InterPro" id="IPR054712">
    <property type="entry name" value="Cas3-like_dom"/>
</dbReference>
<dbReference type="SMART" id="SM00490">
    <property type="entry name" value="HELICc"/>
    <property type="match status" value="1"/>
</dbReference>
<dbReference type="InterPro" id="IPR014001">
    <property type="entry name" value="Helicase_ATP-bd"/>
</dbReference>
<keyword evidence="9" id="KW-0051">Antiviral defense</keyword>
<evidence type="ECO:0000256" key="6">
    <source>
        <dbReference type="ARBA" id="ARBA00022801"/>
    </source>
</evidence>
<protein>
    <submittedName>
        <fullName evidence="12">CRISPR-associated helicase, Cas3 family</fullName>
    </submittedName>
</protein>
<keyword evidence="7" id="KW-0347">Helicase</keyword>
<dbReference type="InterPro" id="IPR041372">
    <property type="entry name" value="Cas3_C"/>
</dbReference>
<evidence type="ECO:0000256" key="7">
    <source>
        <dbReference type="ARBA" id="ARBA00022806"/>
    </source>
</evidence>
<dbReference type="STRING" id="58117.SAMN05421833_12927"/>
<comment type="similarity">
    <text evidence="1">In the N-terminal section; belongs to the CRISPR-associated nuclease Cas3-HD family.</text>
</comment>
<evidence type="ECO:0000259" key="10">
    <source>
        <dbReference type="PROSITE" id="PS51192"/>
    </source>
</evidence>
<keyword evidence="13" id="KW-1185">Reference proteome</keyword>
<dbReference type="PANTHER" id="PTHR47963:SF9">
    <property type="entry name" value="CRISPR-ASSOCIATED ENDONUCLEASE_HELICASE CAS3"/>
    <property type="match status" value="1"/>
</dbReference>
<dbReference type="InterPro" id="IPR038257">
    <property type="entry name" value="CRISPR-assoc_Cas3_HD_sf"/>
</dbReference>
<dbReference type="Gene3D" id="3.40.50.300">
    <property type="entry name" value="P-loop containing nucleotide triphosphate hydrolases"/>
    <property type="match status" value="2"/>
</dbReference>
<gene>
    <name evidence="12" type="ORF">SAMN05421833_12927</name>
</gene>
<dbReference type="InterPro" id="IPR001650">
    <property type="entry name" value="Helicase_C-like"/>
</dbReference>
<dbReference type="Pfam" id="PF22590">
    <property type="entry name" value="Cas3-like_C_2"/>
    <property type="match status" value="1"/>
</dbReference>
<comment type="similarity">
    <text evidence="2">In the central section; belongs to the CRISPR-associated helicase Cas3 family.</text>
</comment>
<evidence type="ECO:0000256" key="2">
    <source>
        <dbReference type="ARBA" id="ARBA00009046"/>
    </source>
</evidence>
<sequence length="910" mass="99804">MNLLMCHLLDTAAVAEQIWDRYLAPSTKAWLQDVAGGPGRGRRFFAWICGIHDCGKATPAFQQMDETAARAVRHSGLTWMHTGRQRWRHDRAGGKLIRDVLGEAGWADDHISWIWPLIAGHHGKFPSVGQLCEPRIARGHLHGKSLGWRRVQSAVVEVFTRQLGFEGLKEVQPLRVPSRADQLHLSGLVVMADWIASDERHFPGIDDLRDVSLSVSRGRAAKAWEKLGLRGGWGGLTVPGNEVFQDRFGHGPRPSQVMVMDAVRCMGGPGLVIVEAPMGEGKTKTSLLAAEILAARFGADGVFVGMPTQATSDPIFSQVRWWAGKVAPGLESQVALLHGKRRFNREWQALLEEAGDSPDDIYGTVDEDALYGMSSFDIGEVLERRAPAEWFLGSKRGLLTPLVVGTIDQLLLAATRTKHVMLRMAGLAGKVVILDEVHAADVYMSQFLLEGLRWLGQARVPVVLLSATLPPAQRRALVDAYLAGAASSEDPPALDLPAPGGYPSVTAIWLEKSGPQRLVEHCPSWREDLNIRVEVLPELPQSAFAPGVRTDAVVTLLADRLHDGGCALVIRNTVDRAQETYRALRAQFGDDVLLLHGRLHAAHRADRTETALARLGPSTEHRPRTILVATQLAEQSFDVDADILVTDLAPIDLLLQRIGRLHRHNDVPRPAEVCEPCVVLTGFEAVGSYAPWILPASEAIYGRYLLLRTAALVCAVEDSSWNVPGQVPALVAAVYGDMPVVPDAWAEAERAAFAKWDADQQARVDTAQKFLLTRFKEHENTTLEGLHYAETKGADEIVQAIVRDGEPTIEVVIVHEDSSGYATWTGRRLGINGEVPADLLDEVLGGTVRLPAKLAGAAESELQPLDGWRDHPWLRNSRALKLDPQGQASLDRWAIHYDTDLGLVVDNRKQ</sequence>
<keyword evidence="3" id="KW-0540">Nuclease</keyword>
<dbReference type="PROSITE" id="PS51643">
    <property type="entry name" value="HD_CAS3"/>
    <property type="match status" value="1"/>
</dbReference>
<evidence type="ECO:0000256" key="1">
    <source>
        <dbReference type="ARBA" id="ARBA00006847"/>
    </source>
</evidence>
<evidence type="ECO:0000313" key="13">
    <source>
        <dbReference type="Proteomes" id="UP000186096"/>
    </source>
</evidence>
<name>A0A1N7GHP8_9ACTN</name>
<evidence type="ECO:0000256" key="9">
    <source>
        <dbReference type="ARBA" id="ARBA00023118"/>
    </source>
</evidence>
<dbReference type="AlphaFoldDB" id="A0A1N7GHP8"/>
<dbReference type="InterPro" id="IPR027417">
    <property type="entry name" value="P-loop_NTPase"/>
</dbReference>
<evidence type="ECO:0000256" key="4">
    <source>
        <dbReference type="ARBA" id="ARBA00022723"/>
    </source>
</evidence>
<dbReference type="CDD" id="cd09641">
    <property type="entry name" value="Cas3''_I"/>
    <property type="match status" value="1"/>
</dbReference>
<reference evidence="13" key="1">
    <citation type="submission" date="2017-01" db="EMBL/GenBank/DDBJ databases">
        <authorList>
            <person name="Varghese N."/>
            <person name="Submissions S."/>
        </authorList>
    </citation>
    <scope>NUCLEOTIDE SEQUENCE [LARGE SCALE GENOMIC DNA]</scope>
    <source>
        <strain evidence="13">ATCC 12950</strain>
    </source>
</reference>
<keyword evidence="8" id="KW-0067">ATP-binding</keyword>
<organism evidence="12 13">
    <name type="scientific">Microbispora rosea</name>
    <dbReference type="NCBI Taxonomy" id="58117"/>
    <lineage>
        <taxon>Bacteria</taxon>
        <taxon>Bacillati</taxon>
        <taxon>Actinomycetota</taxon>
        <taxon>Actinomycetes</taxon>
        <taxon>Streptosporangiales</taxon>
        <taxon>Streptosporangiaceae</taxon>
        <taxon>Microbispora</taxon>
    </lineage>
</organism>
<dbReference type="EMBL" id="FTNI01000029">
    <property type="protein sequence ID" value="SIS12111.1"/>
    <property type="molecule type" value="Genomic_DNA"/>
</dbReference>
<evidence type="ECO:0000256" key="5">
    <source>
        <dbReference type="ARBA" id="ARBA00022741"/>
    </source>
</evidence>
<evidence type="ECO:0000256" key="8">
    <source>
        <dbReference type="ARBA" id="ARBA00022840"/>
    </source>
</evidence>
<dbReference type="Proteomes" id="UP000186096">
    <property type="component" value="Unassembled WGS sequence"/>
</dbReference>
<dbReference type="GO" id="GO:0046872">
    <property type="term" value="F:metal ion binding"/>
    <property type="evidence" value="ECO:0007669"/>
    <property type="project" value="UniProtKB-KW"/>
</dbReference>
<dbReference type="GO" id="GO:0051607">
    <property type="term" value="P:defense response to virus"/>
    <property type="evidence" value="ECO:0007669"/>
    <property type="project" value="UniProtKB-KW"/>
</dbReference>
<keyword evidence="6" id="KW-0378">Hydrolase</keyword>
<evidence type="ECO:0000256" key="3">
    <source>
        <dbReference type="ARBA" id="ARBA00022722"/>
    </source>
</evidence>
<dbReference type="PROSITE" id="PS51192">
    <property type="entry name" value="HELICASE_ATP_BIND_1"/>
    <property type="match status" value="1"/>
</dbReference>
<dbReference type="GO" id="GO:0004518">
    <property type="term" value="F:nuclease activity"/>
    <property type="evidence" value="ECO:0007669"/>
    <property type="project" value="UniProtKB-KW"/>
</dbReference>
<dbReference type="InterPro" id="IPR006474">
    <property type="entry name" value="Helicase_Cas3_CRISPR-ass_core"/>
</dbReference>
<dbReference type="SUPFAM" id="SSF52540">
    <property type="entry name" value="P-loop containing nucleoside triphosphate hydrolases"/>
    <property type="match status" value="1"/>
</dbReference>
<dbReference type="GO" id="GO:0003723">
    <property type="term" value="F:RNA binding"/>
    <property type="evidence" value="ECO:0007669"/>
    <property type="project" value="TreeGrafter"/>
</dbReference>
<evidence type="ECO:0000313" key="12">
    <source>
        <dbReference type="EMBL" id="SIS12111.1"/>
    </source>
</evidence>
<evidence type="ECO:0000259" key="11">
    <source>
        <dbReference type="PROSITE" id="PS51643"/>
    </source>
</evidence>